<protein>
    <submittedName>
        <fullName evidence="4">Cystathionine gamma-synthase family protein</fullName>
    </submittedName>
</protein>
<dbReference type="Gene3D" id="3.90.1150.10">
    <property type="entry name" value="Aspartate Aminotransferase, domain 1"/>
    <property type="match status" value="1"/>
</dbReference>
<dbReference type="EMBL" id="JBHRYN010000006">
    <property type="protein sequence ID" value="MFC3700735.1"/>
    <property type="molecule type" value="Genomic_DNA"/>
</dbReference>
<dbReference type="NCBIfam" id="NF005455">
    <property type="entry name" value="PRK07049.1"/>
    <property type="match status" value="1"/>
</dbReference>
<gene>
    <name evidence="4" type="ORF">ACFOND_03705</name>
</gene>
<evidence type="ECO:0000256" key="3">
    <source>
        <dbReference type="RuleBase" id="RU362118"/>
    </source>
</evidence>
<keyword evidence="2 3" id="KW-0663">Pyridoxal phosphate</keyword>
<dbReference type="InterPro" id="IPR015421">
    <property type="entry name" value="PyrdxlP-dep_Trfase_major"/>
</dbReference>
<comment type="similarity">
    <text evidence="3">Belongs to the trans-sulfuration enzymes family.</text>
</comment>
<evidence type="ECO:0000313" key="5">
    <source>
        <dbReference type="Proteomes" id="UP001595710"/>
    </source>
</evidence>
<accession>A0ABV7WS09</accession>
<organism evidence="4 5">
    <name type="scientific">Reinekea marina</name>
    <dbReference type="NCBI Taxonomy" id="1310421"/>
    <lineage>
        <taxon>Bacteria</taxon>
        <taxon>Pseudomonadati</taxon>
        <taxon>Pseudomonadota</taxon>
        <taxon>Gammaproteobacteria</taxon>
        <taxon>Oceanospirillales</taxon>
        <taxon>Saccharospirillaceae</taxon>
        <taxon>Reinekea</taxon>
    </lineage>
</organism>
<dbReference type="CDD" id="cd00614">
    <property type="entry name" value="CGS_like"/>
    <property type="match status" value="1"/>
</dbReference>
<evidence type="ECO:0000313" key="4">
    <source>
        <dbReference type="EMBL" id="MFC3700735.1"/>
    </source>
</evidence>
<reference evidence="5" key="1">
    <citation type="journal article" date="2019" name="Int. J. Syst. Evol. Microbiol.">
        <title>The Global Catalogue of Microorganisms (GCM) 10K type strain sequencing project: providing services to taxonomists for standard genome sequencing and annotation.</title>
        <authorList>
            <consortium name="The Broad Institute Genomics Platform"/>
            <consortium name="The Broad Institute Genome Sequencing Center for Infectious Disease"/>
            <person name="Wu L."/>
            <person name="Ma J."/>
        </authorList>
    </citation>
    <scope>NUCLEOTIDE SEQUENCE [LARGE SCALE GENOMIC DNA]</scope>
    <source>
        <strain evidence="5">CECT 8288</strain>
    </source>
</reference>
<dbReference type="PANTHER" id="PTHR11808:SF86">
    <property type="entry name" value="METHIONINE GAMMA-LYASE"/>
    <property type="match status" value="1"/>
</dbReference>
<dbReference type="PROSITE" id="PS00868">
    <property type="entry name" value="CYS_MET_METAB_PP"/>
    <property type="match status" value="1"/>
</dbReference>
<name>A0ABV7WS09_9GAMM</name>
<proteinExistence type="inferred from homology"/>
<dbReference type="InterPro" id="IPR000277">
    <property type="entry name" value="Cys/Met-Metab_PyrdxlP-dep_enz"/>
</dbReference>
<comment type="caution">
    <text evidence="4">The sequence shown here is derived from an EMBL/GenBank/DDBJ whole genome shotgun (WGS) entry which is preliminary data.</text>
</comment>
<dbReference type="SUPFAM" id="SSF53383">
    <property type="entry name" value="PLP-dependent transferases"/>
    <property type="match status" value="1"/>
</dbReference>
<evidence type="ECO:0000256" key="1">
    <source>
        <dbReference type="ARBA" id="ARBA00001933"/>
    </source>
</evidence>
<dbReference type="Gene3D" id="3.40.640.10">
    <property type="entry name" value="Type I PLP-dependent aspartate aminotransferase-like (Major domain)"/>
    <property type="match status" value="1"/>
</dbReference>
<dbReference type="PIRSF" id="PIRSF001434">
    <property type="entry name" value="CGS"/>
    <property type="match status" value="1"/>
</dbReference>
<dbReference type="RefSeq" id="WP_290281073.1">
    <property type="nucleotide sequence ID" value="NZ_JAUFQI010000001.1"/>
</dbReference>
<comment type="cofactor">
    <cofactor evidence="1 3">
        <name>pyridoxal 5'-phosphate</name>
        <dbReference type="ChEBI" id="CHEBI:597326"/>
    </cofactor>
</comment>
<dbReference type="InterPro" id="IPR015422">
    <property type="entry name" value="PyrdxlP-dep_Trfase_small"/>
</dbReference>
<dbReference type="Pfam" id="PF01053">
    <property type="entry name" value="Cys_Met_Meta_PP"/>
    <property type="match status" value="1"/>
</dbReference>
<evidence type="ECO:0000256" key="2">
    <source>
        <dbReference type="ARBA" id="ARBA00022898"/>
    </source>
</evidence>
<dbReference type="Proteomes" id="UP001595710">
    <property type="component" value="Unassembled WGS sequence"/>
</dbReference>
<dbReference type="InterPro" id="IPR015424">
    <property type="entry name" value="PyrdxlP-dep_Trfase"/>
</dbReference>
<dbReference type="PANTHER" id="PTHR11808">
    <property type="entry name" value="TRANS-SULFURATION ENZYME FAMILY MEMBER"/>
    <property type="match status" value="1"/>
</dbReference>
<dbReference type="InterPro" id="IPR054542">
    <property type="entry name" value="Cys_met_metab_PP"/>
</dbReference>
<sequence length="429" mass="46339">MKKIINAKKRIGEHQLHPESLMMSYGYDSDLSEGAVKPPVFLTSTFSYPTAEAGEEFFHVASGRKPVPEGESAGLIYSRFNQPNVEMVEDRLALLEGSEEAVVCASGMGSITATLLSALRPGDVLMHSSPLYGGTEVMFRNIMTEFGIKLVEFHDGCSEASIMAAVQEAKSLGPIAMIFAESPGNPTNALIDIDLIVKTANLIETEQGKRPVTAIDNTLMGPIFSQVVPRGIDLAVYSLTKYVGGHSDLVAGAVCGNGDTINAVRTIRNCMGLNSDPHTCWMISRSLETLSIRMQREAETGLKIAQWLANNPHMKVKVLHPNLIEDELYQTVYAKQCSGPGSTFSFVLDAPRTDAFKFINALVLFKSAVSLGGTESLVSHPASTTHSGVPEEVRKDVGIEEGLIRLSIGLEHPEDLIADLSNAFKVLVS</sequence>
<keyword evidence="5" id="KW-1185">Reference proteome</keyword>